<dbReference type="InterPro" id="IPR023772">
    <property type="entry name" value="DNA-bd_HTH_TetR-type_CS"/>
</dbReference>
<dbReference type="Pfam" id="PF17932">
    <property type="entry name" value="TetR_C_24"/>
    <property type="match status" value="1"/>
</dbReference>
<reference evidence="4 5" key="1">
    <citation type="submission" date="2024-09" db="EMBL/GenBank/DDBJ databases">
        <authorList>
            <person name="Salinas-Garcia M.A."/>
            <person name="Prieme A."/>
        </authorList>
    </citation>
    <scope>NUCLEOTIDE SEQUENCE [LARGE SCALE GENOMIC DNA]</scope>
    <source>
        <strain evidence="4 5">DSM 21081</strain>
    </source>
</reference>
<dbReference type="Gene3D" id="1.10.357.10">
    <property type="entry name" value="Tetracycline Repressor, domain 2"/>
    <property type="match status" value="1"/>
</dbReference>
<dbReference type="EMBL" id="JBHDLJ010000008">
    <property type="protein sequence ID" value="MFB0835181.1"/>
    <property type="molecule type" value="Genomic_DNA"/>
</dbReference>
<sequence length="201" mass="21109">MTGPDTATGRSLAKASRRSSLLAEAARLFAQHGYNGVSIEDLGAASGISGPAVYRHFAGKAAVLGALLVGVSRDLLEGGRAVAADGGTPGTVLARLVDFHADFALSHPDVIRIQDRDMDSLSPGDAAEVRRLQRAYIDVWADQLRGLHPGEDRAAARFRAQAVFGLLNSTPHSTHRADADPAARRERLVRMAVAALSAPVG</sequence>
<feature type="DNA-binding region" description="H-T-H motif" evidence="2">
    <location>
        <begin position="38"/>
        <end position="57"/>
    </location>
</feature>
<gene>
    <name evidence="4" type="ORF">ACETWP_11320</name>
</gene>
<keyword evidence="1 2" id="KW-0238">DNA-binding</keyword>
<protein>
    <submittedName>
        <fullName evidence="4">TetR/AcrR family transcriptional regulator</fullName>
    </submittedName>
</protein>
<dbReference type="SUPFAM" id="SSF48498">
    <property type="entry name" value="Tetracyclin repressor-like, C-terminal domain"/>
    <property type="match status" value="1"/>
</dbReference>
<name>A0ABV4UQI6_9MICC</name>
<dbReference type="PROSITE" id="PS01081">
    <property type="entry name" value="HTH_TETR_1"/>
    <property type="match status" value="1"/>
</dbReference>
<dbReference type="InterPro" id="IPR041490">
    <property type="entry name" value="KstR2_TetR_C"/>
</dbReference>
<dbReference type="Proteomes" id="UP001575652">
    <property type="component" value="Unassembled WGS sequence"/>
</dbReference>
<keyword evidence="5" id="KW-1185">Reference proteome</keyword>
<dbReference type="Pfam" id="PF00440">
    <property type="entry name" value="TetR_N"/>
    <property type="match status" value="1"/>
</dbReference>
<feature type="domain" description="HTH tetR-type" evidence="3">
    <location>
        <begin position="15"/>
        <end position="75"/>
    </location>
</feature>
<dbReference type="PANTHER" id="PTHR30055:SF237">
    <property type="entry name" value="TRANSCRIPTIONAL REPRESSOR MCE3R"/>
    <property type="match status" value="1"/>
</dbReference>
<dbReference type="PRINTS" id="PR00455">
    <property type="entry name" value="HTHTETR"/>
</dbReference>
<dbReference type="InterPro" id="IPR009057">
    <property type="entry name" value="Homeodomain-like_sf"/>
</dbReference>
<dbReference type="InterPro" id="IPR036271">
    <property type="entry name" value="Tet_transcr_reg_TetR-rel_C_sf"/>
</dbReference>
<dbReference type="PROSITE" id="PS50977">
    <property type="entry name" value="HTH_TETR_2"/>
    <property type="match status" value="1"/>
</dbReference>
<evidence type="ECO:0000256" key="1">
    <source>
        <dbReference type="ARBA" id="ARBA00023125"/>
    </source>
</evidence>
<dbReference type="Gene3D" id="1.10.10.60">
    <property type="entry name" value="Homeodomain-like"/>
    <property type="match status" value="1"/>
</dbReference>
<organism evidence="4 5">
    <name type="scientific">Arthrobacter halodurans</name>
    <dbReference type="NCBI Taxonomy" id="516699"/>
    <lineage>
        <taxon>Bacteria</taxon>
        <taxon>Bacillati</taxon>
        <taxon>Actinomycetota</taxon>
        <taxon>Actinomycetes</taxon>
        <taxon>Micrococcales</taxon>
        <taxon>Micrococcaceae</taxon>
        <taxon>Arthrobacter</taxon>
    </lineage>
</organism>
<evidence type="ECO:0000313" key="5">
    <source>
        <dbReference type="Proteomes" id="UP001575652"/>
    </source>
</evidence>
<evidence type="ECO:0000256" key="2">
    <source>
        <dbReference type="PROSITE-ProRule" id="PRU00335"/>
    </source>
</evidence>
<dbReference type="RefSeq" id="WP_373972353.1">
    <property type="nucleotide sequence ID" value="NZ_JBHDLJ010000008.1"/>
</dbReference>
<evidence type="ECO:0000313" key="4">
    <source>
        <dbReference type="EMBL" id="MFB0835181.1"/>
    </source>
</evidence>
<dbReference type="SUPFAM" id="SSF46689">
    <property type="entry name" value="Homeodomain-like"/>
    <property type="match status" value="1"/>
</dbReference>
<dbReference type="InterPro" id="IPR001647">
    <property type="entry name" value="HTH_TetR"/>
</dbReference>
<proteinExistence type="predicted"/>
<evidence type="ECO:0000259" key="3">
    <source>
        <dbReference type="PROSITE" id="PS50977"/>
    </source>
</evidence>
<dbReference type="PANTHER" id="PTHR30055">
    <property type="entry name" value="HTH-TYPE TRANSCRIPTIONAL REGULATOR RUTR"/>
    <property type="match status" value="1"/>
</dbReference>
<dbReference type="InterPro" id="IPR050109">
    <property type="entry name" value="HTH-type_TetR-like_transc_reg"/>
</dbReference>
<accession>A0ABV4UQI6</accession>
<comment type="caution">
    <text evidence="4">The sequence shown here is derived from an EMBL/GenBank/DDBJ whole genome shotgun (WGS) entry which is preliminary data.</text>
</comment>